<evidence type="ECO:0000313" key="2">
    <source>
        <dbReference type="Proteomes" id="UP001596282"/>
    </source>
</evidence>
<sequence>MNNERKLIYVILNDEDVNYDLEEQPDQYVVYIRRQKGDTRDLEVVSSEIKTLFDDADLNYQETVKPAGKEADIVLTVKRS</sequence>
<keyword evidence="2" id="KW-1185">Reference proteome</keyword>
<evidence type="ECO:0000313" key="1">
    <source>
        <dbReference type="EMBL" id="MFC6181290.1"/>
    </source>
</evidence>
<dbReference type="RefSeq" id="WP_137629112.1">
    <property type="nucleotide sequence ID" value="NZ_BJDJ01000017.1"/>
</dbReference>
<reference evidence="2" key="1">
    <citation type="journal article" date="2019" name="Int. J. Syst. Evol. Microbiol.">
        <title>The Global Catalogue of Microorganisms (GCM) 10K type strain sequencing project: providing services to taxonomists for standard genome sequencing and annotation.</title>
        <authorList>
            <consortium name="The Broad Institute Genomics Platform"/>
            <consortium name="The Broad Institute Genome Sequencing Center for Infectious Disease"/>
            <person name="Wu L."/>
            <person name="Ma J."/>
        </authorList>
    </citation>
    <scope>NUCLEOTIDE SEQUENCE [LARGE SCALE GENOMIC DNA]</scope>
    <source>
        <strain evidence="2">CCM 8933</strain>
    </source>
</reference>
<dbReference type="Proteomes" id="UP001596282">
    <property type="component" value="Unassembled WGS sequence"/>
</dbReference>
<dbReference type="EMBL" id="JBHSSC010000036">
    <property type="protein sequence ID" value="MFC6181290.1"/>
    <property type="molecule type" value="Genomic_DNA"/>
</dbReference>
<proteinExistence type="predicted"/>
<protein>
    <submittedName>
        <fullName evidence="1">Uncharacterized protein</fullName>
    </submittedName>
</protein>
<organism evidence="1 2">
    <name type="scientific">Lactiplantibacillus daowaiensis</name>
    <dbReference type="NCBI Taxonomy" id="2559918"/>
    <lineage>
        <taxon>Bacteria</taxon>
        <taxon>Bacillati</taxon>
        <taxon>Bacillota</taxon>
        <taxon>Bacilli</taxon>
        <taxon>Lactobacillales</taxon>
        <taxon>Lactobacillaceae</taxon>
        <taxon>Lactiplantibacillus</taxon>
    </lineage>
</organism>
<comment type="caution">
    <text evidence="1">The sequence shown here is derived from an EMBL/GenBank/DDBJ whole genome shotgun (WGS) entry which is preliminary data.</text>
</comment>
<gene>
    <name evidence="1" type="ORF">ACFP5Y_08665</name>
</gene>
<name>A0ABW1S186_9LACO</name>
<accession>A0ABW1S186</accession>